<dbReference type="RefSeq" id="WP_402703580.1">
    <property type="nucleotide sequence ID" value="NZ_JBIUZV010000021.1"/>
</dbReference>
<organism evidence="1 2">
    <name type="scientific">Herbaspirillum chlorophenolicum</name>
    <dbReference type="NCBI Taxonomy" id="211589"/>
    <lineage>
        <taxon>Bacteria</taxon>
        <taxon>Pseudomonadati</taxon>
        <taxon>Pseudomonadota</taxon>
        <taxon>Betaproteobacteria</taxon>
        <taxon>Burkholderiales</taxon>
        <taxon>Oxalobacteraceae</taxon>
        <taxon>Herbaspirillum</taxon>
    </lineage>
</organism>
<evidence type="ECO:0000313" key="1">
    <source>
        <dbReference type="EMBL" id="MFJ3048512.1"/>
    </source>
</evidence>
<dbReference type="Proteomes" id="UP001617427">
    <property type="component" value="Unassembled WGS sequence"/>
</dbReference>
<proteinExistence type="predicted"/>
<name>A0ABW8F5D9_9BURK</name>
<gene>
    <name evidence="1" type="ORF">ACIPEN_21980</name>
</gene>
<reference evidence="1 2" key="1">
    <citation type="submission" date="2024-10" db="EMBL/GenBank/DDBJ databases">
        <title>The Natural Products Discovery Center: Release of the First 8490 Sequenced Strains for Exploring Actinobacteria Biosynthetic Diversity.</title>
        <authorList>
            <person name="Kalkreuter E."/>
            <person name="Kautsar S.A."/>
            <person name="Yang D."/>
            <person name="Bader C.D."/>
            <person name="Teijaro C.N."/>
            <person name="Fluegel L."/>
            <person name="Davis C.M."/>
            <person name="Simpson J.R."/>
            <person name="Lauterbach L."/>
            <person name="Steele A.D."/>
            <person name="Gui C."/>
            <person name="Meng S."/>
            <person name="Li G."/>
            <person name="Viehrig K."/>
            <person name="Ye F."/>
            <person name="Su P."/>
            <person name="Kiefer A.F."/>
            <person name="Nichols A."/>
            <person name="Cepeda A.J."/>
            <person name="Yan W."/>
            <person name="Fan B."/>
            <person name="Jiang Y."/>
            <person name="Adhikari A."/>
            <person name="Zheng C.-J."/>
            <person name="Schuster L."/>
            <person name="Cowan T.M."/>
            <person name="Smanski M.J."/>
            <person name="Chevrette M.G."/>
            <person name="De Carvalho L.P.S."/>
            <person name="Shen B."/>
        </authorList>
    </citation>
    <scope>NUCLEOTIDE SEQUENCE [LARGE SCALE GENOMIC DNA]</scope>
    <source>
        <strain evidence="1 2">NPDC087045</strain>
    </source>
</reference>
<comment type="caution">
    <text evidence="1">The sequence shown here is derived from an EMBL/GenBank/DDBJ whole genome shotgun (WGS) entry which is preliminary data.</text>
</comment>
<evidence type="ECO:0000313" key="2">
    <source>
        <dbReference type="Proteomes" id="UP001617427"/>
    </source>
</evidence>
<dbReference type="Pfam" id="PF11863">
    <property type="entry name" value="DUF3383"/>
    <property type="match status" value="1"/>
</dbReference>
<dbReference type="InterPro" id="IPR021808">
    <property type="entry name" value="DUF3383"/>
</dbReference>
<protein>
    <submittedName>
        <fullName evidence="1">DUF3383 domain-containing protein</fullName>
    </submittedName>
</protein>
<accession>A0ABW8F5D9</accession>
<sequence>MSIPASQIVQVNPGVISAGGAALDLIGLVLSNSAAIPIGSVLPFATADAVGSFFGGNSTEKAIADVYFAGRDNATKLPGRLLFAQYPAANVAAYVRGGSLSGMTLTQLQALSGTLIVTIDGTVKTSSAINLSAATSFSNAATIIQAGFTSLGGTVSFDAQRAAFVITSATSGATSTISFVSGTLAAGLLMTQATGAVTSQGAIAGVPATNMDAIVAVTSNWAAFMTTFEPITADKLAFSAWVNGKNKRFVYAGWDTDITATQANNTTSWGAQAQAANYDGSVPVYQSMLHAAFVLGMVASIDFDRLNGRITFAFKGLSGLIPSVTDATIAQNLDANGYNFYGDYATSSQDFQLFYPGSVTGKYSFLDEYVNQIWLNAGLQQAILSLMQQVPSIPYNNQGYALIEAACKDPINAALNFGAIRTGVPLSASQAAQVNNQAGAQISNVLATRGWYLQILPATAQVRAQRGSPPMTFWYMDGGSVQKITLASIVIQ</sequence>
<keyword evidence="2" id="KW-1185">Reference proteome</keyword>
<dbReference type="EMBL" id="JBIUZV010000021">
    <property type="protein sequence ID" value="MFJ3048512.1"/>
    <property type="molecule type" value="Genomic_DNA"/>
</dbReference>